<evidence type="ECO:0000313" key="2">
    <source>
        <dbReference type="Proteomes" id="UP001066276"/>
    </source>
</evidence>
<sequence length="212" mass="24408">MKALLLTMQSSLSSIDGKMDTMTTRLDLLTAGLEKHSGRITEAEQRISNGEDVMQKRQEQLSQMDKLLKVIALKNEDLEARSRRNNIGIVGIPESTNTGRMEQFVDRLLFKLFGEDAFSRLLIVERAHRTLMARPPPGAPPRPIVTRLLNYRDTDTTLRLSRERQPLKFEGSVLSIYPNFMTTVQEARKKFTIVKQKLRQLNIQYAMLYQQD</sequence>
<gene>
    <name evidence="1" type="ORF">NDU88_000408</name>
</gene>
<protein>
    <recommendedName>
        <fullName evidence="3">Transposase</fullName>
    </recommendedName>
</protein>
<dbReference type="InterPro" id="IPR004244">
    <property type="entry name" value="Transposase_22"/>
</dbReference>
<accession>A0AAV7VUL7</accession>
<proteinExistence type="predicted"/>
<dbReference type="PANTHER" id="PTHR11505">
    <property type="entry name" value="L1 TRANSPOSABLE ELEMENT-RELATED"/>
    <property type="match status" value="1"/>
</dbReference>
<comment type="caution">
    <text evidence="1">The sequence shown here is derived from an EMBL/GenBank/DDBJ whole genome shotgun (WGS) entry which is preliminary data.</text>
</comment>
<organism evidence="1 2">
    <name type="scientific">Pleurodeles waltl</name>
    <name type="common">Iberian ribbed newt</name>
    <dbReference type="NCBI Taxonomy" id="8319"/>
    <lineage>
        <taxon>Eukaryota</taxon>
        <taxon>Metazoa</taxon>
        <taxon>Chordata</taxon>
        <taxon>Craniata</taxon>
        <taxon>Vertebrata</taxon>
        <taxon>Euteleostomi</taxon>
        <taxon>Amphibia</taxon>
        <taxon>Batrachia</taxon>
        <taxon>Caudata</taxon>
        <taxon>Salamandroidea</taxon>
        <taxon>Salamandridae</taxon>
        <taxon>Pleurodelinae</taxon>
        <taxon>Pleurodeles</taxon>
    </lineage>
</organism>
<dbReference type="Gene3D" id="3.30.70.1820">
    <property type="entry name" value="L1 transposable element, RRM domain"/>
    <property type="match status" value="1"/>
</dbReference>
<dbReference type="Proteomes" id="UP001066276">
    <property type="component" value="Chromosome 1_2"/>
</dbReference>
<reference evidence="1" key="1">
    <citation type="journal article" date="2022" name="bioRxiv">
        <title>Sequencing and chromosome-scale assembly of the giantPleurodeles waltlgenome.</title>
        <authorList>
            <person name="Brown T."/>
            <person name="Elewa A."/>
            <person name="Iarovenko S."/>
            <person name="Subramanian E."/>
            <person name="Araus A.J."/>
            <person name="Petzold A."/>
            <person name="Susuki M."/>
            <person name="Suzuki K.-i.T."/>
            <person name="Hayashi T."/>
            <person name="Toyoda A."/>
            <person name="Oliveira C."/>
            <person name="Osipova E."/>
            <person name="Leigh N.D."/>
            <person name="Simon A."/>
            <person name="Yun M.H."/>
        </authorList>
    </citation>
    <scope>NUCLEOTIDE SEQUENCE</scope>
    <source>
        <strain evidence="1">20211129_DDA</strain>
        <tissue evidence="1">Liver</tissue>
    </source>
</reference>
<evidence type="ECO:0000313" key="1">
    <source>
        <dbReference type="EMBL" id="KAJ1204973.1"/>
    </source>
</evidence>
<dbReference type="AlphaFoldDB" id="A0AAV7VUL7"/>
<dbReference type="EMBL" id="JANPWB010000002">
    <property type="protein sequence ID" value="KAJ1204973.1"/>
    <property type="molecule type" value="Genomic_DNA"/>
</dbReference>
<name>A0AAV7VUL7_PLEWA</name>
<keyword evidence="2" id="KW-1185">Reference proteome</keyword>
<evidence type="ECO:0008006" key="3">
    <source>
        <dbReference type="Google" id="ProtNLM"/>
    </source>
</evidence>